<dbReference type="InterPro" id="IPR012312">
    <property type="entry name" value="Hemerythrin-like"/>
</dbReference>
<evidence type="ECO:0000259" key="4">
    <source>
        <dbReference type="Pfam" id="PF01814"/>
    </source>
</evidence>
<reference evidence="6" key="1">
    <citation type="submission" date="2017-02" db="EMBL/GenBank/DDBJ databases">
        <authorList>
            <person name="Varghese N."/>
            <person name="Submissions S."/>
        </authorList>
    </citation>
    <scope>NUCLEOTIDE SEQUENCE [LARGE SCALE GENOMIC DNA]</scope>
    <source>
        <strain evidence="6">ATCC BAA-34</strain>
    </source>
</reference>
<dbReference type="PANTHER" id="PTHR37164">
    <property type="entry name" value="BACTERIOHEMERYTHRIN"/>
    <property type="match status" value="1"/>
</dbReference>
<keyword evidence="2" id="KW-0479">Metal-binding</keyword>
<feature type="domain" description="Hemerythrin-like" evidence="4">
    <location>
        <begin position="12"/>
        <end position="128"/>
    </location>
</feature>
<dbReference type="SUPFAM" id="SSF47188">
    <property type="entry name" value="Hemerythrin-like"/>
    <property type="match status" value="1"/>
</dbReference>
<sequence length="140" mass="16364">MAISWRTELEIGVTEIDEQHKHLVESFNVFLRACRDGKGSSELLRLMEFLDEYVIKHFNAEEKLQIKLAYPDHESHRLQHLGFIKRIQELKNQLIPEVPPEINQVISTNSMLLDWLVKHISGSDKQFGRYLEEVGYSTSN</sequence>
<organism evidence="5 6">
    <name type="scientific">Trichlorobacter thiogenes</name>
    <dbReference type="NCBI Taxonomy" id="115783"/>
    <lineage>
        <taxon>Bacteria</taxon>
        <taxon>Pseudomonadati</taxon>
        <taxon>Thermodesulfobacteriota</taxon>
        <taxon>Desulfuromonadia</taxon>
        <taxon>Geobacterales</taxon>
        <taxon>Geobacteraceae</taxon>
        <taxon>Trichlorobacter</taxon>
    </lineage>
</organism>
<dbReference type="GO" id="GO:0046872">
    <property type="term" value="F:metal ion binding"/>
    <property type="evidence" value="ECO:0007669"/>
    <property type="project" value="UniProtKB-KW"/>
</dbReference>
<evidence type="ECO:0000313" key="5">
    <source>
        <dbReference type="EMBL" id="SKA23091.1"/>
    </source>
</evidence>
<proteinExistence type="inferred from homology"/>
<evidence type="ECO:0000313" key="6">
    <source>
        <dbReference type="Proteomes" id="UP000190102"/>
    </source>
</evidence>
<dbReference type="PANTHER" id="PTHR37164:SF1">
    <property type="entry name" value="BACTERIOHEMERYTHRIN"/>
    <property type="match status" value="1"/>
</dbReference>
<dbReference type="NCBIfam" id="TIGR02481">
    <property type="entry name" value="hemeryth_dom"/>
    <property type="match status" value="1"/>
</dbReference>
<dbReference type="InterPro" id="IPR035938">
    <property type="entry name" value="Hemerythrin-like_sf"/>
</dbReference>
<keyword evidence="3" id="KW-0408">Iron</keyword>
<keyword evidence="6" id="KW-1185">Reference proteome</keyword>
<dbReference type="AlphaFoldDB" id="A0A1T4S5H5"/>
<dbReference type="CDD" id="cd12107">
    <property type="entry name" value="Hemerythrin"/>
    <property type="match status" value="1"/>
</dbReference>
<evidence type="ECO:0000256" key="2">
    <source>
        <dbReference type="ARBA" id="ARBA00022723"/>
    </source>
</evidence>
<protein>
    <submittedName>
        <fullName evidence="5">Hemerythrin</fullName>
    </submittedName>
</protein>
<dbReference type="NCBIfam" id="NF033749">
    <property type="entry name" value="bact_hemeryth"/>
    <property type="match status" value="1"/>
</dbReference>
<name>A0A1T4S5H5_9BACT</name>
<dbReference type="Gene3D" id="1.20.120.50">
    <property type="entry name" value="Hemerythrin-like"/>
    <property type="match status" value="1"/>
</dbReference>
<dbReference type="STRING" id="115783.SAMN02745119_03247"/>
<accession>A0A1T4S5H5</accession>
<dbReference type="InterPro" id="IPR050669">
    <property type="entry name" value="Hemerythrin"/>
</dbReference>
<dbReference type="Proteomes" id="UP000190102">
    <property type="component" value="Unassembled WGS sequence"/>
</dbReference>
<gene>
    <name evidence="5" type="ORF">SAMN02745119_03247</name>
</gene>
<dbReference type="OrthoDB" id="9774644at2"/>
<evidence type="ECO:0000256" key="3">
    <source>
        <dbReference type="ARBA" id="ARBA00023004"/>
    </source>
</evidence>
<dbReference type="EMBL" id="FUWR01000030">
    <property type="protein sequence ID" value="SKA23091.1"/>
    <property type="molecule type" value="Genomic_DNA"/>
</dbReference>
<dbReference type="InterPro" id="IPR012827">
    <property type="entry name" value="Hemerythrin_metal-bd"/>
</dbReference>
<evidence type="ECO:0000256" key="1">
    <source>
        <dbReference type="ARBA" id="ARBA00010587"/>
    </source>
</evidence>
<comment type="similarity">
    <text evidence="1">Belongs to the hemerythrin family.</text>
</comment>
<dbReference type="Pfam" id="PF01814">
    <property type="entry name" value="Hemerythrin"/>
    <property type="match status" value="1"/>
</dbReference>